<comment type="caution">
    <text evidence="3">The sequence shown here is derived from an EMBL/GenBank/DDBJ whole genome shotgun (WGS) entry which is preliminary data.</text>
</comment>
<organism evidence="3 4">
    <name type="scientific">Micromonospora zingiberis</name>
    <dbReference type="NCBI Taxonomy" id="2053011"/>
    <lineage>
        <taxon>Bacteria</taxon>
        <taxon>Bacillati</taxon>
        <taxon>Actinomycetota</taxon>
        <taxon>Actinomycetes</taxon>
        <taxon>Micromonosporales</taxon>
        <taxon>Micromonosporaceae</taxon>
        <taxon>Micromonospora</taxon>
    </lineage>
</organism>
<keyword evidence="2" id="KW-0732">Signal</keyword>
<evidence type="ECO:0000313" key="3">
    <source>
        <dbReference type="EMBL" id="TCB94303.1"/>
    </source>
</evidence>
<protein>
    <recommendedName>
        <fullName evidence="5">Sensor domain-containing protein</fullName>
    </recommendedName>
</protein>
<sequence>MRRNRALLASAIALVALSACGAADSEKEMAGGTPQVPTLITAEPDRSGSALPKDQRPRERLDTTAEEFQALLGPYNKCMKEQGITDEAAIGAGSDQLGIATREETERFEAANRICEPQFFPLPPWEKDPANPEARDFALGVVKCLKDKGVRYVEVAEDGIAIAFGGDRNDSRSISMGLDLAPECEREMAAKSK</sequence>
<evidence type="ECO:0008006" key="5">
    <source>
        <dbReference type="Google" id="ProtNLM"/>
    </source>
</evidence>
<dbReference type="RefSeq" id="WP_131306628.1">
    <property type="nucleotide sequence ID" value="NZ_SJJR01000017.1"/>
</dbReference>
<dbReference type="OrthoDB" id="3297121at2"/>
<gene>
    <name evidence="3" type="ORF">E0H26_21695</name>
</gene>
<feature type="chain" id="PRO_5038655347" description="Sensor domain-containing protein" evidence="2">
    <location>
        <begin position="22"/>
        <end position="193"/>
    </location>
</feature>
<dbReference type="PROSITE" id="PS51257">
    <property type="entry name" value="PROKAR_LIPOPROTEIN"/>
    <property type="match status" value="1"/>
</dbReference>
<evidence type="ECO:0000256" key="2">
    <source>
        <dbReference type="SAM" id="SignalP"/>
    </source>
</evidence>
<dbReference type="AlphaFoldDB" id="A0A4R0GDW5"/>
<name>A0A4R0GDW5_9ACTN</name>
<proteinExistence type="predicted"/>
<feature type="region of interest" description="Disordered" evidence="1">
    <location>
        <begin position="24"/>
        <end position="61"/>
    </location>
</feature>
<dbReference type="Proteomes" id="UP000292274">
    <property type="component" value="Unassembled WGS sequence"/>
</dbReference>
<evidence type="ECO:0000313" key="4">
    <source>
        <dbReference type="Proteomes" id="UP000292274"/>
    </source>
</evidence>
<reference evidence="3 4" key="1">
    <citation type="submission" date="2019-02" db="EMBL/GenBank/DDBJ databases">
        <title>Jishengella sp. nov., isolated from a root of Zingiber montanum.</title>
        <authorList>
            <person name="Kuncharoen N."/>
            <person name="Kudo T."/>
            <person name="Masahiro Y."/>
            <person name="Ohkuma M."/>
            <person name="Tanasupawat S."/>
        </authorList>
    </citation>
    <scope>NUCLEOTIDE SEQUENCE [LARGE SCALE GENOMIC DNA]</scope>
    <source>
        <strain evidence="3 4">PLAI 1-1</strain>
    </source>
</reference>
<evidence type="ECO:0000256" key="1">
    <source>
        <dbReference type="SAM" id="MobiDB-lite"/>
    </source>
</evidence>
<keyword evidence="4" id="KW-1185">Reference proteome</keyword>
<feature type="signal peptide" evidence="2">
    <location>
        <begin position="1"/>
        <end position="21"/>
    </location>
</feature>
<dbReference type="EMBL" id="SJJR01000017">
    <property type="protein sequence ID" value="TCB94303.1"/>
    <property type="molecule type" value="Genomic_DNA"/>
</dbReference>
<accession>A0A4R0GDW5</accession>